<protein>
    <submittedName>
        <fullName evidence="1">Uncharacterized protein</fullName>
    </submittedName>
</protein>
<sequence length="100" mass="11295">MVIQCVVNECTNGRVKERNKIKKLGRVKCVVIYGTTGDVPTTLELQLFCVIDSFTSEASSTRDTYENFLEHNEELIIAENSINNCDCLENVDIAINSQEY</sequence>
<accession>A0AAV7HUF0</accession>
<proteinExistence type="predicted"/>
<organism evidence="1 2">
    <name type="scientific">Cotesia glomerata</name>
    <name type="common">Lepidopteran parasitic wasp</name>
    <name type="synonym">Apanteles glomeratus</name>
    <dbReference type="NCBI Taxonomy" id="32391"/>
    <lineage>
        <taxon>Eukaryota</taxon>
        <taxon>Metazoa</taxon>
        <taxon>Ecdysozoa</taxon>
        <taxon>Arthropoda</taxon>
        <taxon>Hexapoda</taxon>
        <taxon>Insecta</taxon>
        <taxon>Pterygota</taxon>
        <taxon>Neoptera</taxon>
        <taxon>Endopterygota</taxon>
        <taxon>Hymenoptera</taxon>
        <taxon>Apocrita</taxon>
        <taxon>Ichneumonoidea</taxon>
        <taxon>Braconidae</taxon>
        <taxon>Microgastrinae</taxon>
        <taxon>Cotesia</taxon>
    </lineage>
</organism>
<reference evidence="1 2" key="1">
    <citation type="journal article" date="2021" name="J. Hered.">
        <title>A chromosome-level genome assembly of the parasitoid wasp, Cotesia glomerata (Hymenoptera: Braconidae).</title>
        <authorList>
            <person name="Pinto B.J."/>
            <person name="Weis J.J."/>
            <person name="Gamble T."/>
            <person name="Ode P.J."/>
            <person name="Paul R."/>
            <person name="Zaspel J.M."/>
        </authorList>
    </citation>
    <scope>NUCLEOTIDE SEQUENCE [LARGE SCALE GENOMIC DNA]</scope>
    <source>
        <strain evidence="1">CgM1</strain>
    </source>
</reference>
<keyword evidence="2" id="KW-1185">Reference proteome</keyword>
<evidence type="ECO:0000313" key="1">
    <source>
        <dbReference type="EMBL" id="KAH0533657.1"/>
    </source>
</evidence>
<dbReference type="EMBL" id="JAHXZJ010003001">
    <property type="protein sequence ID" value="KAH0533657.1"/>
    <property type="molecule type" value="Genomic_DNA"/>
</dbReference>
<comment type="caution">
    <text evidence="1">The sequence shown here is derived from an EMBL/GenBank/DDBJ whole genome shotgun (WGS) entry which is preliminary data.</text>
</comment>
<dbReference type="Proteomes" id="UP000826195">
    <property type="component" value="Unassembled WGS sequence"/>
</dbReference>
<dbReference type="AlphaFoldDB" id="A0AAV7HUF0"/>
<name>A0AAV7HUF0_COTGL</name>
<gene>
    <name evidence="1" type="ORF">KQX54_000903</name>
</gene>
<evidence type="ECO:0000313" key="2">
    <source>
        <dbReference type="Proteomes" id="UP000826195"/>
    </source>
</evidence>